<feature type="domain" description="BAH" evidence="7">
    <location>
        <begin position="15"/>
        <end position="145"/>
    </location>
</feature>
<dbReference type="GO" id="GO:0006355">
    <property type="term" value="P:regulation of DNA-templated transcription"/>
    <property type="evidence" value="ECO:0007669"/>
    <property type="project" value="InterPro"/>
</dbReference>
<proteinExistence type="predicted"/>
<dbReference type="GO" id="GO:0048189">
    <property type="term" value="C:Lid2 complex"/>
    <property type="evidence" value="ECO:0007669"/>
    <property type="project" value="TreeGrafter"/>
</dbReference>
<dbReference type="InterPro" id="IPR029617">
    <property type="entry name" value="Snt2"/>
</dbReference>
<name>A0A2G8RT09_9APHY</name>
<evidence type="ECO:0000256" key="5">
    <source>
        <dbReference type="SAM" id="MobiDB-lite"/>
    </source>
</evidence>
<dbReference type="InterPro" id="IPR019786">
    <property type="entry name" value="Zinc_finger_PHD-type_CS"/>
</dbReference>
<dbReference type="PROSITE" id="PS51038">
    <property type="entry name" value="BAH"/>
    <property type="match status" value="1"/>
</dbReference>
<dbReference type="GO" id="GO:0003682">
    <property type="term" value="F:chromatin binding"/>
    <property type="evidence" value="ECO:0007669"/>
    <property type="project" value="InterPro"/>
</dbReference>
<dbReference type="CDD" id="cd15497">
    <property type="entry name" value="PHD1_Snt2p_like"/>
    <property type="match status" value="1"/>
</dbReference>
<feature type="compositionally biased region" description="Low complexity" evidence="5">
    <location>
        <begin position="862"/>
        <end position="875"/>
    </location>
</feature>
<dbReference type="Pfam" id="PF01426">
    <property type="entry name" value="BAH"/>
    <property type="match status" value="1"/>
</dbReference>
<evidence type="ECO:0000313" key="9">
    <source>
        <dbReference type="EMBL" id="PIL24641.1"/>
    </source>
</evidence>
<dbReference type="PROSITE" id="PS50016">
    <property type="entry name" value="ZF_PHD_2"/>
    <property type="match status" value="1"/>
</dbReference>
<feature type="region of interest" description="Disordered" evidence="5">
    <location>
        <begin position="862"/>
        <end position="892"/>
    </location>
</feature>
<evidence type="ECO:0000256" key="3">
    <source>
        <dbReference type="ARBA" id="ARBA00022833"/>
    </source>
</evidence>
<dbReference type="GO" id="GO:0008270">
    <property type="term" value="F:zinc ion binding"/>
    <property type="evidence" value="ECO:0007669"/>
    <property type="project" value="UniProtKB-KW"/>
</dbReference>
<dbReference type="InterPro" id="IPR000679">
    <property type="entry name" value="Znf_GATA"/>
</dbReference>
<dbReference type="CDD" id="cd15571">
    <property type="entry name" value="ePHD"/>
    <property type="match status" value="1"/>
</dbReference>
<dbReference type="InterPro" id="IPR001025">
    <property type="entry name" value="BAH_dom"/>
</dbReference>
<dbReference type="Gene3D" id="3.30.40.10">
    <property type="entry name" value="Zinc/RING finger domain, C3HC4 (zinc finger)"/>
    <property type="match status" value="2"/>
</dbReference>
<dbReference type="SMART" id="SM00439">
    <property type="entry name" value="BAH"/>
    <property type="match status" value="1"/>
</dbReference>
<dbReference type="STRING" id="1077348.A0A2G8RT09"/>
<feature type="region of interest" description="Disordered" evidence="5">
    <location>
        <begin position="570"/>
        <end position="606"/>
    </location>
</feature>
<dbReference type="AlphaFoldDB" id="A0A2G8RT09"/>
<feature type="region of interest" description="Disordered" evidence="5">
    <location>
        <begin position="239"/>
        <end position="271"/>
    </location>
</feature>
<feature type="domain" description="PHD-type" evidence="8">
    <location>
        <begin position="666"/>
        <end position="810"/>
    </location>
</feature>
<dbReference type="InterPro" id="IPR001965">
    <property type="entry name" value="Znf_PHD"/>
</dbReference>
<dbReference type="PANTHER" id="PTHR47672:SF1">
    <property type="entry name" value="E3 UBIQUITIN-PROTEIN LIGASE SNT2"/>
    <property type="match status" value="1"/>
</dbReference>
<dbReference type="GO" id="GO:0043565">
    <property type="term" value="F:sequence-specific DNA binding"/>
    <property type="evidence" value="ECO:0007669"/>
    <property type="project" value="InterPro"/>
</dbReference>
<comment type="caution">
    <text evidence="9">The sequence shown here is derived from an EMBL/GenBank/DDBJ whole genome shotgun (WGS) entry which is preliminary data.</text>
</comment>
<dbReference type="GO" id="GO:0004842">
    <property type="term" value="F:ubiquitin-protein transferase activity"/>
    <property type="evidence" value="ECO:0007669"/>
    <property type="project" value="TreeGrafter"/>
</dbReference>
<protein>
    <submittedName>
        <fullName evidence="9">Transcription factor</fullName>
    </submittedName>
</protein>
<keyword evidence="10" id="KW-1185">Reference proteome</keyword>
<evidence type="ECO:0000256" key="4">
    <source>
        <dbReference type="PROSITE-ProRule" id="PRU00146"/>
    </source>
</evidence>
<dbReference type="PANTHER" id="PTHR47672">
    <property type="entry name" value="E3 UBIQUITIN-PROTEIN LIGASE SNT2"/>
    <property type="match status" value="1"/>
</dbReference>
<evidence type="ECO:0000256" key="2">
    <source>
        <dbReference type="ARBA" id="ARBA00022771"/>
    </source>
</evidence>
<dbReference type="SMART" id="SM00249">
    <property type="entry name" value="PHD"/>
    <property type="match status" value="3"/>
</dbReference>
<evidence type="ECO:0000259" key="6">
    <source>
        <dbReference type="PROSITE" id="PS50016"/>
    </source>
</evidence>
<gene>
    <name evidence="9" type="ORF">GSI_12525</name>
</gene>
<dbReference type="SMART" id="SM00401">
    <property type="entry name" value="ZnF_GATA"/>
    <property type="match status" value="1"/>
</dbReference>
<accession>A0A2G8RT09</accession>
<dbReference type="SUPFAM" id="SSF57903">
    <property type="entry name" value="FYVE/PHD zinc finger"/>
    <property type="match status" value="2"/>
</dbReference>
<dbReference type="InterPro" id="IPR043151">
    <property type="entry name" value="BAH_sf"/>
</dbReference>
<dbReference type="InterPro" id="IPR013083">
    <property type="entry name" value="Znf_RING/FYVE/PHD"/>
</dbReference>
<feature type="domain" description="PHD-type" evidence="6">
    <location>
        <begin position="182"/>
        <end position="234"/>
    </location>
</feature>
<dbReference type="Gene3D" id="2.30.30.490">
    <property type="match status" value="1"/>
</dbReference>
<evidence type="ECO:0000313" key="10">
    <source>
        <dbReference type="Proteomes" id="UP000230002"/>
    </source>
</evidence>
<keyword evidence="3" id="KW-0862">Zinc</keyword>
<reference evidence="9 10" key="1">
    <citation type="journal article" date="2015" name="Sci. Rep.">
        <title>Chromosome-level genome map provides insights into diverse defense mechanisms in the medicinal fungus Ganoderma sinense.</title>
        <authorList>
            <person name="Zhu Y."/>
            <person name="Xu J."/>
            <person name="Sun C."/>
            <person name="Zhou S."/>
            <person name="Xu H."/>
            <person name="Nelson D.R."/>
            <person name="Qian J."/>
            <person name="Song J."/>
            <person name="Luo H."/>
            <person name="Xiang L."/>
            <person name="Li Y."/>
            <person name="Xu Z."/>
            <person name="Ji A."/>
            <person name="Wang L."/>
            <person name="Lu S."/>
            <person name="Hayward A."/>
            <person name="Sun W."/>
            <person name="Li X."/>
            <person name="Schwartz D.C."/>
            <person name="Wang Y."/>
            <person name="Chen S."/>
        </authorList>
    </citation>
    <scope>NUCLEOTIDE SEQUENCE [LARGE SCALE GENOMIC DNA]</scope>
    <source>
        <strain evidence="9 10">ZZ0214-1</strain>
    </source>
</reference>
<dbReference type="GO" id="GO:0036205">
    <property type="term" value="P:histone catabolic process"/>
    <property type="evidence" value="ECO:0007669"/>
    <property type="project" value="TreeGrafter"/>
</dbReference>
<feature type="compositionally biased region" description="Polar residues" evidence="5">
    <location>
        <begin position="876"/>
        <end position="885"/>
    </location>
</feature>
<dbReference type="Gene3D" id="3.30.50.10">
    <property type="entry name" value="Erythroid Transcription Factor GATA-1, subunit A"/>
    <property type="match status" value="1"/>
</dbReference>
<evidence type="ECO:0000259" key="8">
    <source>
        <dbReference type="PROSITE" id="PS51805"/>
    </source>
</evidence>
<dbReference type="EMBL" id="AYKW01000056">
    <property type="protein sequence ID" value="PIL24641.1"/>
    <property type="molecule type" value="Genomic_DNA"/>
</dbReference>
<feature type="compositionally biased region" description="Basic and acidic residues" evidence="5">
    <location>
        <begin position="570"/>
        <end position="581"/>
    </location>
</feature>
<keyword evidence="1" id="KW-0479">Metal-binding</keyword>
<dbReference type="InterPro" id="IPR019787">
    <property type="entry name" value="Znf_PHD-finger"/>
</dbReference>
<dbReference type="InterPro" id="IPR013088">
    <property type="entry name" value="Znf_NHR/GATA"/>
</dbReference>
<dbReference type="Pfam" id="PF13832">
    <property type="entry name" value="zf-HC5HC2H_2"/>
    <property type="match status" value="1"/>
</dbReference>
<dbReference type="Gene3D" id="1.10.10.60">
    <property type="entry name" value="Homeodomain-like"/>
    <property type="match status" value="1"/>
</dbReference>
<dbReference type="PROSITE" id="PS01359">
    <property type="entry name" value="ZF_PHD_1"/>
    <property type="match status" value="1"/>
</dbReference>
<dbReference type="SUPFAM" id="SSF57716">
    <property type="entry name" value="Glucocorticoid receptor-like (DNA-binding domain)"/>
    <property type="match status" value="1"/>
</dbReference>
<organism evidence="9 10">
    <name type="scientific">Ganoderma sinense ZZ0214-1</name>
    <dbReference type="NCBI Taxonomy" id="1077348"/>
    <lineage>
        <taxon>Eukaryota</taxon>
        <taxon>Fungi</taxon>
        <taxon>Dikarya</taxon>
        <taxon>Basidiomycota</taxon>
        <taxon>Agaricomycotina</taxon>
        <taxon>Agaricomycetes</taxon>
        <taxon>Polyporales</taxon>
        <taxon>Polyporaceae</taxon>
        <taxon>Ganoderma</taxon>
    </lineage>
</organism>
<dbReference type="Proteomes" id="UP000230002">
    <property type="component" value="Unassembled WGS sequence"/>
</dbReference>
<sequence>MPSPPPFKITLKNGEDVKVNDHVYCSPSWGVRDGTPYSIARIMEFLPAQGTPTFDRAGRRNEPITRVRLAWYYRPSDVSDRTVADSRLLLAAIYSEVCELSQLRARCFVHHRDRISDLAGWKKRPDRFYFTRLFDPWLRKEFEVIPATTVRNVPAHIREVLVDRYEYIVAEREVVPDLTDDLRLCDTCEKWCPPAESLQCDRCKKFFHMECVTPPMLSKPSRGYGWTCAPCSRAHEEEVEKHDMRHHTPAVAPKPKTNAPPARGRGRPRKDRVLAEKEENVEIKHFKMWPFRYFGLYTFAEDTLDPDDLIFPRAATRVGPKYQVTVPAAPGTADRPIDVEERGGDGTIEVLSLVNEMSPAEVESLEKQKGLLTRNDKHRCSVDWLTEVTFRLTEAWVNKRDFSTVSMRSPMRLQKFKKNDARYTDKEWGADEVAAFEDAISMHGAELRAVREEVGTRPMPEVVRFYGHWKNSKLAEENVRIRAARARGQDLKVDAVMRDVTPDDDEGSVVTELKKNHTSCGACRTRESEAWWKAPKGLPTNVLCDSCGLSWRKYADLNVRPLREEIIANSKAKTDNNKREGTPLSAPSAKRAKTASSQATPPPAAPPQFRCVACQRTGPAGKVLRCKQCQFRVHAAACGIAPDAAAAENWVCDLCQNEKSLEASLIPDCLLCPRMRRDPKKKLIYPPPDSYLRACKPTEGQAWVHVLCSVFIPEITYSDANRLRLVEGISTMPKYRWQHNCTLCDRDDGAVIQCNECPAEYHVSCAWKQGHKFGFEIQQAKNSRREGTPTVDFKGQSGLMVPSVICKGHVNYNRQVYDICDTNDAGETTLQIYCRNYKQAEVGQTHGLLRKARRLDQILEASSVSASAERSSTASVDESGTSTPGTGIGLGSSIAPNGFPNANGASSNSNGLALALAATDPHCYRCQTEFSPFFHEVANPNMHHAGSNGSGGEPLRSWLCHKCHCECRNNYPVIIGIGAS</sequence>
<evidence type="ECO:0000256" key="1">
    <source>
        <dbReference type="ARBA" id="ARBA00022723"/>
    </source>
</evidence>
<dbReference type="OrthoDB" id="336088at2759"/>
<dbReference type="InterPro" id="IPR034732">
    <property type="entry name" value="EPHD"/>
</dbReference>
<dbReference type="InterPro" id="IPR011011">
    <property type="entry name" value="Znf_FYVE_PHD"/>
</dbReference>
<dbReference type="PROSITE" id="PS51805">
    <property type="entry name" value="EPHD"/>
    <property type="match status" value="1"/>
</dbReference>
<dbReference type="Pfam" id="PF00628">
    <property type="entry name" value="PHD"/>
    <property type="match status" value="1"/>
</dbReference>
<evidence type="ECO:0000259" key="7">
    <source>
        <dbReference type="PROSITE" id="PS51038"/>
    </source>
</evidence>
<keyword evidence="2 4" id="KW-0863">Zinc-finger</keyword>